<dbReference type="InterPro" id="IPR009057">
    <property type="entry name" value="Homeodomain-like_sf"/>
</dbReference>
<evidence type="ECO:0000313" key="10">
    <source>
        <dbReference type="Proteomes" id="UP000794436"/>
    </source>
</evidence>
<dbReference type="InterPro" id="IPR001005">
    <property type="entry name" value="SANT/Myb"/>
</dbReference>
<feature type="compositionally biased region" description="Low complexity" evidence="5">
    <location>
        <begin position="145"/>
        <end position="159"/>
    </location>
</feature>
<name>A0A8K1C5P0_PYTOL</name>
<evidence type="ECO:0000259" key="7">
    <source>
        <dbReference type="PROSITE" id="PS51293"/>
    </source>
</evidence>
<dbReference type="OrthoDB" id="118550at2759"/>
<feature type="domain" description="SANT" evidence="7">
    <location>
        <begin position="24"/>
        <end position="76"/>
    </location>
</feature>
<feature type="region of interest" description="Disordered" evidence="5">
    <location>
        <begin position="116"/>
        <end position="216"/>
    </location>
</feature>
<dbReference type="Gene3D" id="1.10.10.60">
    <property type="entry name" value="Homeodomain-like"/>
    <property type="match status" value="1"/>
</dbReference>
<evidence type="ECO:0000313" key="9">
    <source>
        <dbReference type="EMBL" id="TMW56532.1"/>
    </source>
</evidence>
<evidence type="ECO:0000256" key="2">
    <source>
        <dbReference type="ARBA" id="ARBA00023125"/>
    </source>
</evidence>
<evidence type="ECO:0000259" key="6">
    <source>
        <dbReference type="PROSITE" id="PS50090"/>
    </source>
</evidence>
<dbReference type="PANTHER" id="PTHR12802:SF155">
    <property type="entry name" value="DEUBIQUITINASE MYSM1"/>
    <property type="match status" value="1"/>
</dbReference>
<protein>
    <submittedName>
        <fullName evidence="9">Uncharacterized protein</fullName>
    </submittedName>
</protein>
<comment type="caution">
    <text evidence="9">The sequence shown here is derived from an EMBL/GenBank/DDBJ whole genome shotgun (WGS) entry which is preliminary data.</text>
</comment>
<dbReference type="NCBIfam" id="TIGR01557">
    <property type="entry name" value="myb_SHAQKYF"/>
    <property type="match status" value="1"/>
</dbReference>
<dbReference type="SMART" id="SM00717">
    <property type="entry name" value="SANT"/>
    <property type="match status" value="1"/>
</dbReference>
<dbReference type="InterPro" id="IPR006447">
    <property type="entry name" value="Myb_dom_plants"/>
</dbReference>
<keyword evidence="1" id="KW-0805">Transcription regulation</keyword>
<keyword evidence="3" id="KW-0804">Transcription</keyword>
<evidence type="ECO:0000259" key="8">
    <source>
        <dbReference type="PROSITE" id="PS51294"/>
    </source>
</evidence>
<dbReference type="InterPro" id="IPR017930">
    <property type="entry name" value="Myb_dom"/>
</dbReference>
<feature type="compositionally biased region" description="Basic and acidic residues" evidence="5">
    <location>
        <begin position="116"/>
        <end position="135"/>
    </location>
</feature>
<dbReference type="AlphaFoldDB" id="A0A8K1C5P0"/>
<accession>A0A8K1C5P0</accession>
<dbReference type="GO" id="GO:0003677">
    <property type="term" value="F:DNA binding"/>
    <property type="evidence" value="ECO:0007669"/>
    <property type="project" value="UniProtKB-KW"/>
</dbReference>
<sequence length="233" mass="26415">MKRARPLHHPYAATSDQAAPATHHPIGTWAKDEHDRFLEAMKLYPRGPWKDIADHVRTRSVRQVQTHAQKYQEKLDRRLRGLRKPNRNGVVEDVEIGHRLDLKTIGKLRKWSELDEKEARKYDSDQFSDSEKKEEEGDVDATRVSIPSSPPSDSESVMSRDSFAPVTPTQPEHTRVVAPVIAPFGDLATTASEMKPAHDDDSPRSAAHPQQDLPSLDESLDFLMEYFSIAGYN</sequence>
<dbReference type="SUPFAM" id="SSF46689">
    <property type="entry name" value="Homeodomain-like"/>
    <property type="match status" value="1"/>
</dbReference>
<keyword evidence="4" id="KW-0539">Nucleus</keyword>
<feature type="domain" description="Myb-like" evidence="6">
    <location>
        <begin position="27"/>
        <end position="72"/>
    </location>
</feature>
<gene>
    <name evidence="9" type="ORF">Poli38472_006542</name>
</gene>
<feature type="region of interest" description="Disordered" evidence="5">
    <location>
        <begin position="1"/>
        <end position="24"/>
    </location>
</feature>
<feature type="domain" description="HTH myb-type" evidence="8">
    <location>
        <begin position="27"/>
        <end position="76"/>
    </location>
</feature>
<dbReference type="CDD" id="cd00167">
    <property type="entry name" value="SANT"/>
    <property type="match status" value="1"/>
</dbReference>
<dbReference type="Pfam" id="PF00249">
    <property type="entry name" value="Myb_DNA-binding"/>
    <property type="match status" value="1"/>
</dbReference>
<evidence type="ECO:0000256" key="4">
    <source>
        <dbReference type="ARBA" id="ARBA00023242"/>
    </source>
</evidence>
<evidence type="ECO:0000256" key="3">
    <source>
        <dbReference type="ARBA" id="ARBA00023163"/>
    </source>
</evidence>
<dbReference type="PROSITE" id="PS51293">
    <property type="entry name" value="SANT"/>
    <property type="match status" value="1"/>
</dbReference>
<evidence type="ECO:0000256" key="1">
    <source>
        <dbReference type="ARBA" id="ARBA00023015"/>
    </source>
</evidence>
<dbReference type="PROSITE" id="PS50090">
    <property type="entry name" value="MYB_LIKE"/>
    <property type="match status" value="1"/>
</dbReference>
<dbReference type="PANTHER" id="PTHR12802">
    <property type="entry name" value="SWI/SNF COMPLEX-RELATED"/>
    <property type="match status" value="1"/>
</dbReference>
<reference evidence="9" key="1">
    <citation type="submission" date="2019-03" db="EMBL/GenBank/DDBJ databases">
        <title>Long read genome sequence of the mycoparasitic Pythium oligandrum ATCC 38472 isolated from sugarbeet rhizosphere.</title>
        <authorList>
            <person name="Gaulin E."/>
        </authorList>
    </citation>
    <scope>NUCLEOTIDE SEQUENCE</scope>
    <source>
        <strain evidence="9">ATCC 38472_TT</strain>
    </source>
</reference>
<proteinExistence type="predicted"/>
<dbReference type="InterPro" id="IPR017884">
    <property type="entry name" value="SANT_dom"/>
</dbReference>
<dbReference type="Proteomes" id="UP000794436">
    <property type="component" value="Unassembled WGS sequence"/>
</dbReference>
<keyword evidence="10" id="KW-1185">Reference proteome</keyword>
<organism evidence="9 10">
    <name type="scientific">Pythium oligandrum</name>
    <name type="common">Mycoparasitic fungus</name>
    <dbReference type="NCBI Taxonomy" id="41045"/>
    <lineage>
        <taxon>Eukaryota</taxon>
        <taxon>Sar</taxon>
        <taxon>Stramenopiles</taxon>
        <taxon>Oomycota</taxon>
        <taxon>Peronosporomycetes</taxon>
        <taxon>Pythiales</taxon>
        <taxon>Pythiaceae</taxon>
        <taxon>Pythium</taxon>
    </lineage>
</organism>
<dbReference type="PROSITE" id="PS51294">
    <property type="entry name" value="HTH_MYB"/>
    <property type="match status" value="1"/>
</dbReference>
<evidence type="ECO:0000256" key="5">
    <source>
        <dbReference type="SAM" id="MobiDB-lite"/>
    </source>
</evidence>
<dbReference type="EMBL" id="SPLM01000145">
    <property type="protein sequence ID" value="TMW56532.1"/>
    <property type="molecule type" value="Genomic_DNA"/>
</dbReference>
<keyword evidence="2" id="KW-0238">DNA-binding</keyword>